<sequence>MNSYFLDALAPLVFRSGKPFGAQSDTDDIQFPLPSAAAGLVRTQIMRQSGCDWDGKTQGNRAKLSDAQVDELRQIAVQGAFLAKQDISDDLRILLPKPANALYLKNKETDKIELVRLAPQAFGSDTAADFPHADLLPVQIQSPIKGKPQSGATYWDLADLLAWQNGGKLVFEDINKRGVQSLPIETRTHVGIDRKTLAAEDGRLFQTAAYDFAESAREHHQGWENHRYGFVIRTAADLQDNSVVRFGGEGRLSRLNKISDDIFKQPEYAYTNGLTLTLLTPALFEKGWLPGWLDSQTLTGILPHTNLQVKLRAAAIDRWLPVSGWDLQQHAPKAMRKAVSAGAVYWFEIQSGNPAELAQAQWQAFSDKGQDRRDGFGIGLIGPWQSI</sequence>
<proteinExistence type="predicted"/>
<protein>
    <submittedName>
        <fullName evidence="1">Type III-B CRISPR module-associated protein Cmr3</fullName>
    </submittedName>
</protein>
<dbReference type="RefSeq" id="WP_049258216.1">
    <property type="nucleotide sequence ID" value="NZ_JVFA01000043.1"/>
</dbReference>
<dbReference type="Pfam" id="PF09700">
    <property type="entry name" value="Cas_Cmr3"/>
    <property type="match status" value="1"/>
</dbReference>
<evidence type="ECO:0000313" key="2">
    <source>
        <dbReference type="Proteomes" id="UP000077589"/>
    </source>
</evidence>
<dbReference type="OrthoDB" id="6162707at2"/>
<dbReference type="Gene3D" id="2.60.40.4350">
    <property type="match status" value="1"/>
</dbReference>
<dbReference type="EMBL" id="LXSG01000033">
    <property type="protein sequence ID" value="OAM18631.1"/>
    <property type="molecule type" value="Genomic_DNA"/>
</dbReference>
<reference evidence="2" key="1">
    <citation type="submission" date="2016-05" db="EMBL/GenBank/DDBJ databases">
        <title>Draft genome of Corynebacterium afermentans subsp. afermentans LCDC 88199T.</title>
        <authorList>
            <person name="Bernier A.-M."/>
            <person name="Bernard K."/>
        </authorList>
    </citation>
    <scope>NUCLEOTIDE SEQUENCE [LARGE SCALE GENOMIC DNA]</scope>
    <source>
        <strain evidence="2">NML04-0072</strain>
    </source>
</reference>
<organism evidence="1 2">
    <name type="scientific">Eikenella corrodens</name>
    <dbReference type="NCBI Taxonomy" id="539"/>
    <lineage>
        <taxon>Bacteria</taxon>
        <taxon>Pseudomonadati</taxon>
        <taxon>Pseudomonadota</taxon>
        <taxon>Betaproteobacteria</taxon>
        <taxon>Neisseriales</taxon>
        <taxon>Neisseriaceae</taxon>
        <taxon>Eikenella</taxon>
    </lineage>
</organism>
<name>A0A1A9RJN9_EIKCO</name>
<evidence type="ECO:0000313" key="1">
    <source>
        <dbReference type="EMBL" id="OAM18631.1"/>
    </source>
</evidence>
<dbReference type="Proteomes" id="UP000077589">
    <property type="component" value="Unassembled WGS sequence"/>
</dbReference>
<dbReference type="AlphaFoldDB" id="A0A1A9RJN9"/>
<comment type="caution">
    <text evidence="1">The sequence shown here is derived from an EMBL/GenBank/DDBJ whole genome shotgun (WGS) entry which is preliminary data.</text>
</comment>
<gene>
    <name evidence="1" type="ORF">A7P90_06830</name>
</gene>
<dbReference type="InterPro" id="IPR019117">
    <property type="entry name" value="CRISPR-assoc_protein_Cmr3"/>
</dbReference>
<accession>A0A1A9RJN9</accession>
<dbReference type="Gene3D" id="3.30.70.2940">
    <property type="match status" value="1"/>
</dbReference>